<sequence length="115" mass="13278">MENNTFQLTWNEAKPHFLNNIQSPTSLSEMFLNDEVIEHILEQSILYAGQKGDRDFVIGAVDLKIFAILFASGYNVLPRRRMFCENSNDVKNNAISEAMPRCGFEEIMQYLHFSI</sequence>
<reference evidence="3" key="1">
    <citation type="submission" date="2020-08" db="EMBL/GenBank/DDBJ databases">
        <title>Multicomponent nature underlies the extraordinary mechanical properties of spider dragline silk.</title>
        <authorList>
            <person name="Kono N."/>
            <person name="Nakamura H."/>
            <person name="Mori M."/>
            <person name="Yoshida Y."/>
            <person name="Ohtoshi R."/>
            <person name="Malay A.D."/>
            <person name="Moran D.A.P."/>
            <person name="Tomita M."/>
            <person name="Numata K."/>
            <person name="Arakawa K."/>
        </authorList>
    </citation>
    <scope>NUCLEOTIDE SEQUENCE</scope>
</reference>
<dbReference type="InterPro" id="IPR052638">
    <property type="entry name" value="PiggyBac_TE-derived"/>
</dbReference>
<dbReference type="InterPro" id="IPR029526">
    <property type="entry name" value="PGBD"/>
</dbReference>
<dbReference type="EMBL" id="BMAW01004641">
    <property type="protein sequence ID" value="GFS90196.1"/>
    <property type="molecule type" value="Genomic_DNA"/>
</dbReference>
<dbReference type="AlphaFoldDB" id="A0A8X6N285"/>
<keyword evidence="1" id="KW-0812">Transmembrane</keyword>
<dbReference type="PANTHER" id="PTHR47055:SF2">
    <property type="entry name" value="PIGGYBAC TRANSPOSABLE ELEMENT-DERIVED PROTEIN 2-RELATED"/>
    <property type="match status" value="1"/>
</dbReference>
<comment type="caution">
    <text evidence="3">The sequence shown here is derived from an EMBL/GenBank/DDBJ whole genome shotgun (WGS) entry which is preliminary data.</text>
</comment>
<keyword evidence="1" id="KW-0472">Membrane</keyword>
<dbReference type="Proteomes" id="UP000887013">
    <property type="component" value="Unassembled WGS sequence"/>
</dbReference>
<dbReference type="PANTHER" id="PTHR47055">
    <property type="entry name" value="DDE_TNP_1_7 DOMAIN-CONTAINING PROTEIN"/>
    <property type="match status" value="1"/>
</dbReference>
<feature type="transmembrane region" description="Helical" evidence="1">
    <location>
        <begin position="56"/>
        <end position="77"/>
    </location>
</feature>
<proteinExistence type="predicted"/>
<keyword evidence="4" id="KW-1185">Reference proteome</keyword>
<evidence type="ECO:0000313" key="4">
    <source>
        <dbReference type="Proteomes" id="UP000887013"/>
    </source>
</evidence>
<name>A0A8X6N285_NEPPI</name>
<evidence type="ECO:0000259" key="2">
    <source>
        <dbReference type="Pfam" id="PF13843"/>
    </source>
</evidence>
<organism evidence="3 4">
    <name type="scientific">Nephila pilipes</name>
    <name type="common">Giant wood spider</name>
    <name type="synonym">Nephila maculata</name>
    <dbReference type="NCBI Taxonomy" id="299642"/>
    <lineage>
        <taxon>Eukaryota</taxon>
        <taxon>Metazoa</taxon>
        <taxon>Ecdysozoa</taxon>
        <taxon>Arthropoda</taxon>
        <taxon>Chelicerata</taxon>
        <taxon>Arachnida</taxon>
        <taxon>Araneae</taxon>
        <taxon>Araneomorphae</taxon>
        <taxon>Entelegynae</taxon>
        <taxon>Araneoidea</taxon>
        <taxon>Nephilidae</taxon>
        <taxon>Nephila</taxon>
    </lineage>
</organism>
<gene>
    <name evidence="3" type="primary">X975_21614</name>
    <name evidence="3" type="ORF">NPIL_224601</name>
</gene>
<accession>A0A8X6N285</accession>
<feature type="domain" description="PiggyBac transposable element-derived protein" evidence="2">
    <location>
        <begin position="23"/>
        <end position="114"/>
    </location>
</feature>
<dbReference type="OrthoDB" id="6428043at2759"/>
<keyword evidence="1" id="KW-1133">Transmembrane helix</keyword>
<protein>
    <submittedName>
        <fullName evidence="3">PiggyBac transposable element-derived protein 3</fullName>
    </submittedName>
</protein>
<dbReference type="GO" id="GO:0043565">
    <property type="term" value="F:sequence-specific DNA binding"/>
    <property type="evidence" value="ECO:0007669"/>
    <property type="project" value="TreeGrafter"/>
</dbReference>
<evidence type="ECO:0000256" key="1">
    <source>
        <dbReference type="SAM" id="Phobius"/>
    </source>
</evidence>
<dbReference type="Pfam" id="PF13843">
    <property type="entry name" value="DDE_Tnp_1_7"/>
    <property type="match status" value="1"/>
</dbReference>
<evidence type="ECO:0000313" key="3">
    <source>
        <dbReference type="EMBL" id="GFS90196.1"/>
    </source>
</evidence>